<evidence type="ECO:0000313" key="2">
    <source>
        <dbReference type="EMBL" id="GIH16154.1"/>
    </source>
</evidence>
<dbReference type="EMBL" id="BONZ01000039">
    <property type="protein sequence ID" value="GIH16154.1"/>
    <property type="molecule type" value="Genomic_DNA"/>
</dbReference>
<feature type="region of interest" description="Disordered" evidence="1">
    <location>
        <begin position="192"/>
        <end position="213"/>
    </location>
</feature>
<keyword evidence="3" id="KW-1185">Reference proteome</keyword>
<reference evidence="2" key="1">
    <citation type="submission" date="2021-01" db="EMBL/GenBank/DDBJ databases">
        <title>Whole genome shotgun sequence of Rugosimonospora africana NBRC 104875.</title>
        <authorList>
            <person name="Komaki H."/>
            <person name="Tamura T."/>
        </authorList>
    </citation>
    <scope>NUCLEOTIDE SEQUENCE</scope>
    <source>
        <strain evidence="2">NBRC 104875</strain>
    </source>
</reference>
<feature type="compositionally biased region" description="Basic and acidic residues" evidence="1">
    <location>
        <begin position="192"/>
        <end position="207"/>
    </location>
</feature>
<dbReference type="Proteomes" id="UP000642748">
    <property type="component" value="Unassembled WGS sequence"/>
</dbReference>
<organism evidence="2 3">
    <name type="scientific">Rugosimonospora africana</name>
    <dbReference type="NCBI Taxonomy" id="556532"/>
    <lineage>
        <taxon>Bacteria</taxon>
        <taxon>Bacillati</taxon>
        <taxon>Actinomycetota</taxon>
        <taxon>Actinomycetes</taxon>
        <taxon>Micromonosporales</taxon>
        <taxon>Micromonosporaceae</taxon>
        <taxon>Rugosimonospora</taxon>
    </lineage>
</organism>
<evidence type="ECO:0000313" key="3">
    <source>
        <dbReference type="Proteomes" id="UP000642748"/>
    </source>
</evidence>
<evidence type="ECO:0000256" key="1">
    <source>
        <dbReference type="SAM" id="MobiDB-lite"/>
    </source>
</evidence>
<gene>
    <name evidence="2" type="ORF">Raf01_43260</name>
</gene>
<accession>A0A8J3QTE7</accession>
<protein>
    <submittedName>
        <fullName evidence="2">Uncharacterized protein</fullName>
    </submittedName>
</protein>
<comment type="caution">
    <text evidence="2">The sequence shown here is derived from an EMBL/GenBank/DDBJ whole genome shotgun (WGS) entry which is preliminary data.</text>
</comment>
<sequence length="213" mass="24423">MIFVLVPVSHHASFVEAVSVADPLRSKRMESPVHDVIDSWFREQGETRQRDLLENYDKPVQPVYIQSLAEAKITVLPSPRDGSVHQVYLPPAVQGYLAQERINRGMPKSSIVAFRQPLDDDTIQQFLARANGWLAYREWPATDYGYEAILFPATLVRYNDQKEPGRRGDVTYFTTLDEVNGVDEELLARARREREPARNFSPDHDWIPGDPFV</sequence>
<dbReference type="RefSeq" id="WP_203919737.1">
    <property type="nucleotide sequence ID" value="NZ_BONZ01000039.1"/>
</dbReference>
<dbReference type="AlphaFoldDB" id="A0A8J3QTE7"/>
<name>A0A8J3QTE7_9ACTN</name>
<proteinExistence type="predicted"/>